<keyword evidence="2" id="KW-0732">Signal</keyword>
<organism evidence="3 4">
    <name type="scientific">Klebsormidium nitens</name>
    <name type="common">Green alga</name>
    <name type="synonym">Ulothrix nitens</name>
    <dbReference type="NCBI Taxonomy" id="105231"/>
    <lineage>
        <taxon>Eukaryota</taxon>
        <taxon>Viridiplantae</taxon>
        <taxon>Streptophyta</taxon>
        <taxon>Klebsormidiophyceae</taxon>
        <taxon>Klebsormidiales</taxon>
        <taxon>Klebsormidiaceae</taxon>
        <taxon>Klebsormidium</taxon>
    </lineage>
</organism>
<dbReference type="AlphaFoldDB" id="A0A1Y1ID10"/>
<sequence length="258" mass="26989">MALLWRPAGSLVKVQAVLFGVVVYLLQGGPVRADNGTTISINFLSANGPVAVGDLLQLTTLLRNTGPGSYASSVAAVTYNGTLTVTCSDAYIININSTLASPGCTKQPMSPPYPVGLNGTYPGCDVNPQGVFNLNTSTGPVRYPSSVTADGHTAIWTNVILVPNVSTALPMFGRIQYQQPILCLATFGPSRGSVANSSILNALNEVNGTSSSTLQKGITFAQILQPPNLFPSSNPPPLPFEPPTIEPPYSDSLQKIAQ</sequence>
<keyword evidence="4" id="KW-1185">Reference proteome</keyword>
<dbReference type="Proteomes" id="UP000054558">
    <property type="component" value="Unassembled WGS sequence"/>
</dbReference>
<reference evidence="3 4" key="1">
    <citation type="journal article" date="2014" name="Nat. Commun.">
        <title>Klebsormidium flaccidum genome reveals primary factors for plant terrestrial adaptation.</title>
        <authorList>
            <person name="Hori K."/>
            <person name="Maruyama F."/>
            <person name="Fujisawa T."/>
            <person name="Togashi T."/>
            <person name="Yamamoto N."/>
            <person name="Seo M."/>
            <person name="Sato S."/>
            <person name="Yamada T."/>
            <person name="Mori H."/>
            <person name="Tajima N."/>
            <person name="Moriyama T."/>
            <person name="Ikeuchi M."/>
            <person name="Watanabe M."/>
            <person name="Wada H."/>
            <person name="Kobayashi K."/>
            <person name="Saito M."/>
            <person name="Masuda T."/>
            <person name="Sasaki-Sekimoto Y."/>
            <person name="Mashiguchi K."/>
            <person name="Awai K."/>
            <person name="Shimojima M."/>
            <person name="Masuda S."/>
            <person name="Iwai M."/>
            <person name="Nobusawa T."/>
            <person name="Narise T."/>
            <person name="Kondo S."/>
            <person name="Saito H."/>
            <person name="Sato R."/>
            <person name="Murakawa M."/>
            <person name="Ihara Y."/>
            <person name="Oshima-Yamada Y."/>
            <person name="Ohtaka K."/>
            <person name="Satoh M."/>
            <person name="Sonobe K."/>
            <person name="Ishii M."/>
            <person name="Ohtani R."/>
            <person name="Kanamori-Sato M."/>
            <person name="Honoki R."/>
            <person name="Miyazaki D."/>
            <person name="Mochizuki H."/>
            <person name="Umetsu J."/>
            <person name="Higashi K."/>
            <person name="Shibata D."/>
            <person name="Kamiya Y."/>
            <person name="Sato N."/>
            <person name="Nakamura Y."/>
            <person name="Tabata S."/>
            <person name="Ida S."/>
            <person name="Kurokawa K."/>
            <person name="Ohta H."/>
        </authorList>
    </citation>
    <scope>NUCLEOTIDE SEQUENCE [LARGE SCALE GENOMIC DNA]</scope>
    <source>
        <strain evidence="3 4">NIES-2285</strain>
    </source>
</reference>
<accession>A0A1Y1ID10</accession>
<proteinExistence type="predicted"/>
<evidence type="ECO:0000313" key="3">
    <source>
        <dbReference type="EMBL" id="GAQ88483.1"/>
    </source>
</evidence>
<dbReference type="EMBL" id="DF237381">
    <property type="protein sequence ID" value="GAQ88483.1"/>
    <property type="molecule type" value="Genomic_DNA"/>
</dbReference>
<evidence type="ECO:0000313" key="4">
    <source>
        <dbReference type="Proteomes" id="UP000054558"/>
    </source>
</evidence>
<feature type="region of interest" description="Disordered" evidence="1">
    <location>
        <begin position="231"/>
        <end position="258"/>
    </location>
</feature>
<feature type="compositionally biased region" description="Pro residues" evidence="1">
    <location>
        <begin position="233"/>
        <end position="246"/>
    </location>
</feature>
<name>A0A1Y1ID10_KLENI</name>
<feature type="chain" id="PRO_5012010829" evidence="2">
    <location>
        <begin position="34"/>
        <end position="258"/>
    </location>
</feature>
<gene>
    <name evidence="3" type="ORF">KFL_004320090</name>
</gene>
<evidence type="ECO:0000256" key="1">
    <source>
        <dbReference type="SAM" id="MobiDB-lite"/>
    </source>
</evidence>
<protein>
    <submittedName>
        <fullName evidence="3">Uncharacterized protein</fullName>
    </submittedName>
</protein>
<evidence type="ECO:0000256" key="2">
    <source>
        <dbReference type="SAM" id="SignalP"/>
    </source>
</evidence>
<feature type="signal peptide" evidence="2">
    <location>
        <begin position="1"/>
        <end position="33"/>
    </location>
</feature>